<evidence type="ECO:0000313" key="2">
    <source>
        <dbReference type="Proteomes" id="UP001160148"/>
    </source>
</evidence>
<reference evidence="1 2" key="1">
    <citation type="submission" date="2023-01" db="EMBL/GenBank/DDBJ databases">
        <authorList>
            <person name="Whitehead M."/>
        </authorList>
    </citation>
    <scope>NUCLEOTIDE SEQUENCE [LARGE SCALE GENOMIC DNA]</scope>
</reference>
<dbReference type="AlphaFoldDB" id="A0AAV0Y496"/>
<protein>
    <submittedName>
        <fullName evidence="1">Uncharacterized protein</fullName>
    </submittedName>
</protein>
<gene>
    <name evidence="1" type="ORF">MEUPH1_LOCUS27888</name>
</gene>
<name>A0AAV0Y496_9HEMI</name>
<keyword evidence="2" id="KW-1185">Reference proteome</keyword>
<proteinExistence type="predicted"/>
<sequence length="105" mass="12417">MGGGYKGVRRKHIQYCEWRMRKGSQTYCLRPPGTLYIAALLAIKKKVLLTKSGVWPPPYPEAHPPCRQWFSFYCCDPERRRRITNYRRYCSFSNGNHPYGPHSMF</sequence>
<dbReference type="Proteomes" id="UP001160148">
    <property type="component" value="Unassembled WGS sequence"/>
</dbReference>
<dbReference type="EMBL" id="CARXXK010001182">
    <property type="protein sequence ID" value="CAI6374246.1"/>
    <property type="molecule type" value="Genomic_DNA"/>
</dbReference>
<accession>A0AAV0Y496</accession>
<comment type="caution">
    <text evidence="1">The sequence shown here is derived from an EMBL/GenBank/DDBJ whole genome shotgun (WGS) entry which is preliminary data.</text>
</comment>
<organism evidence="1 2">
    <name type="scientific">Macrosiphum euphorbiae</name>
    <name type="common">potato aphid</name>
    <dbReference type="NCBI Taxonomy" id="13131"/>
    <lineage>
        <taxon>Eukaryota</taxon>
        <taxon>Metazoa</taxon>
        <taxon>Ecdysozoa</taxon>
        <taxon>Arthropoda</taxon>
        <taxon>Hexapoda</taxon>
        <taxon>Insecta</taxon>
        <taxon>Pterygota</taxon>
        <taxon>Neoptera</taxon>
        <taxon>Paraneoptera</taxon>
        <taxon>Hemiptera</taxon>
        <taxon>Sternorrhyncha</taxon>
        <taxon>Aphidomorpha</taxon>
        <taxon>Aphidoidea</taxon>
        <taxon>Aphididae</taxon>
        <taxon>Macrosiphini</taxon>
        <taxon>Macrosiphum</taxon>
    </lineage>
</organism>
<evidence type="ECO:0000313" key="1">
    <source>
        <dbReference type="EMBL" id="CAI6374246.1"/>
    </source>
</evidence>